<evidence type="ECO:0000313" key="2">
    <source>
        <dbReference type="EMBL" id="EBY8644723.1"/>
    </source>
</evidence>
<sequence>MDDSFIANLSPDSSADLLAVTWFLANLPKSVS</sequence>
<organism evidence="1">
    <name type="scientific">Salmonella enterica subsp. enterica serovar Java</name>
    <dbReference type="NCBI Taxonomy" id="224729"/>
    <lineage>
        <taxon>Bacteria</taxon>
        <taxon>Pseudomonadati</taxon>
        <taxon>Pseudomonadota</taxon>
        <taxon>Gammaproteobacteria</taxon>
        <taxon>Enterobacterales</taxon>
        <taxon>Enterobacteriaceae</taxon>
        <taxon>Salmonella</taxon>
    </lineage>
</organism>
<evidence type="ECO:0000313" key="3">
    <source>
        <dbReference type="EMBL" id="ECW2471298.1"/>
    </source>
</evidence>
<evidence type="ECO:0000313" key="1">
    <source>
        <dbReference type="EMBL" id="EAC0789123.1"/>
    </source>
</evidence>
<dbReference type="EMBL" id="AAKVUB010000053">
    <property type="protein sequence ID" value="ECW2471298.1"/>
    <property type="molecule type" value="Genomic_DNA"/>
</dbReference>
<dbReference type="Proteomes" id="UP000839631">
    <property type="component" value="Unassembled WGS sequence"/>
</dbReference>
<protein>
    <submittedName>
        <fullName evidence="1">Uncharacterized protein</fullName>
    </submittedName>
</protein>
<dbReference type="EMBL" id="AAAGSE010000037">
    <property type="protein sequence ID" value="EAC0789123.1"/>
    <property type="molecule type" value="Genomic_DNA"/>
</dbReference>
<name>A0A3Z6QQ75_SALEB</name>
<dbReference type="AlphaFoldDB" id="A0A3Z6QQ75"/>
<accession>A0A3Z6QQ75</accession>
<reference evidence="1" key="1">
    <citation type="submission" date="2018-09" db="EMBL/GenBank/DDBJ databases">
        <authorList>
            <person name="Ashton P.M."/>
            <person name="Dallman T."/>
            <person name="Nair S."/>
            <person name="De Pinna E."/>
            <person name="Peters T."/>
            <person name="Grant K."/>
        </authorList>
    </citation>
    <scope>NUCLEOTIDE SEQUENCE [LARGE SCALE GENOMIC DNA]</scope>
    <source>
        <strain evidence="2">140692</strain>
        <strain evidence="3">367309</strain>
        <strain evidence="1">412099</strain>
    </source>
</reference>
<dbReference type="Proteomes" id="UP000839733">
    <property type="component" value="Unassembled WGS sequence"/>
</dbReference>
<gene>
    <name evidence="1" type="ORF">D6K54_20720</name>
    <name evidence="2" type="ORF">D6S17_24820</name>
    <name evidence="3" type="ORF">EZX71_25805</name>
</gene>
<comment type="caution">
    <text evidence="1">The sequence shown here is derived from an EMBL/GenBank/DDBJ whole genome shotgun (WGS) entry which is preliminary data.</text>
</comment>
<dbReference type="EMBL" id="AAHPHN010000064">
    <property type="protein sequence ID" value="EBY8644723.1"/>
    <property type="molecule type" value="Genomic_DNA"/>
</dbReference>
<proteinExistence type="predicted"/>